<proteinExistence type="predicted"/>
<evidence type="ECO:0000313" key="5">
    <source>
        <dbReference type="EMBL" id="KAE9207653.1"/>
    </source>
</evidence>
<evidence type="ECO:0000313" key="3">
    <source>
        <dbReference type="EMBL" id="KAE9108136.1"/>
    </source>
</evidence>
<evidence type="ECO:0000313" key="9">
    <source>
        <dbReference type="Proteomes" id="UP000429523"/>
    </source>
</evidence>
<dbReference type="Proteomes" id="UP000441208">
    <property type="component" value="Unassembled WGS sequence"/>
</dbReference>
<name>A0A6A3XSN5_9STRA</name>
<accession>A0A6A3XSN5</accession>
<dbReference type="AlphaFoldDB" id="A0A6A3XSN5"/>
<evidence type="ECO:0000313" key="11">
    <source>
        <dbReference type="Proteomes" id="UP000437068"/>
    </source>
</evidence>
<protein>
    <submittedName>
        <fullName evidence="5">Uncharacterized protein</fullName>
    </submittedName>
</protein>
<dbReference type="EMBL" id="QXFW01000576">
    <property type="protein sequence ID" value="KAE9008255.1"/>
    <property type="molecule type" value="Genomic_DNA"/>
</dbReference>
<sequence>MAVAATARIPAVVIGVVAARCGYGAPAADHDLVAIPVISVRVQPHPRARASCTLSLRSHCCSRAVCSFLSI</sequence>
<dbReference type="Proteomes" id="UP000440732">
    <property type="component" value="Unassembled WGS sequence"/>
</dbReference>
<evidence type="ECO:0000313" key="14">
    <source>
        <dbReference type="Proteomes" id="UP000441208"/>
    </source>
</evidence>
<comment type="caution">
    <text evidence="5">The sequence shown here is derived from an EMBL/GenBank/DDBJ whole genome shotgun (WGS) entry which is preliminary data.</text>
</comment>
<evidence type="ECO:0000313" key="7">
    <source>
        <dbReference type="EMBL" id="KAE9306873.1"/>
    </source>
</evidence>
<dbReference type="EMBL" id="QXGE01000646">
    <property type="protein sequence ID" value="KAE9306873.1"/>
    <property type="molecule type" value="Genomic_DNA"/>
</dbReference>
<dbReference type="EMBL" id="QXGF01000726">
    <property type="protein sequence ID" value="KAE8936353.1"/>
    <property type="molecule type" value="Genomic_DNA"/>
</dbReference>
<dbReference type="Proteomes" id="UP000429523">
    <property type="component" value="Unassembled WGS sequence"/>
</dbReference>
<evidence type="ECO:0000313" key="10">
    <source>
        <dbReference type="Proteomes" id="UP000433483"/>
    </source>
</evidence>
<dbReference type="Proteomes" id="UP000486351">
    <property type="component" value="Unassembled WGS sequence"/>
</dbReference>
<dbReference type="EMBL" id="QXFZ01000683">
    <property type="protein sequence ID" value="KAE9108136.1"/>
    <property type="molecule type" value="Genomic_DNA"/>
</dbReference>
<evidence type="ECO:0000313" key="2">
    <source>
        <dbReference type="EMBL" id="KAE9008255.1"/>
    </source>
</evidence>
<dbReference type="EMBL" id="QXGA01000588">
    <property type="protein sequence ID" value="KAE9143831.1"/>
    <property type="molecule type" value="Genomic_DNA"/>
</dbReference>
<evidence type="ECO:0000313" key="8">
    <source>
        <dbReference type="EMBL" id="KAE9341258.1"/>
    </source>
</evidence>
<evidence type="ECO:0000313" key="13">
    <source>
        <dbReference type="Proteomes" id="UP000440732"/>
    </source>
</evidence>
<evidence type="ECO:0000313" key="16">
    <source>
        <dbReference type="Proteomes" id="UP000486351"/>
    </source>
</evidence>
<dbReference type="EMBL" id="QXFY01000549">
    <property type="protein sequence ID" value="KAE9341258.1"/>
    <property type="molecule type" value="Genomic_DNA"/>
</dbReference>
<keyword evidence="10" id="KW-1185">Reference proteome</keyword>
<dbReference type="Proteomes" id="UP000460718">
    <property type="component" value="Unassembled WGS sequence"/>
</dbReference>
<gene>
    <name evidence="7" type="ORF">PF001_g11892</name>
    <name evidence="6" type="ORF">PF002_g13597</name>
    <name evidence="5" type="ORF">PF005_g12514</name>
    <name evidence="4" type="ORF">PF006_g11176</name>
    <name evidence="3" type="ORF">PF007_g12769</name>
    <name evidence="8" type="ORF">PF008_g10713</name>
    <name evidence="1" type="ORF">PF009_g13717</name>
    <name evidence="2" type="ORF">PF011_g10779</name>
</gene>
<dbReference type="EMBL" id="QXGB01000666">
    <property type="protein sequence ID" value="KAE9207653.1"/>
    <property type="molecule type" value="Genomic_DNA"/>
</dbReference>
<dbReference type="Proteomes" id="UP000440367">
    <property type="component" value="Unassembled WGS sequence"/>
</dbReference>
<evidence type="ECO:0000313" key="15">
    <source>
        <dbReference type="Proteomes" id="UP000460718"/>
    </source>
</evidence>
<dbReference type="Proteomes" id="UP000437068">
    <property type="component" value="Unassembled WGS sequence"/>
</dbReference>
<organism evidence="5 10">
    <name type="scientific">Phytophthora fragariae</name>
    <dbReference type="NCBI Taxonomy" id="53985"/>
    <lineage>
        <taxon>Eukaryota</taxon>
        <taxon>Sar</taxon>
        <taxon>Stramenopiles</taxon>
        <taxon>Oomycota</taxon>
        <taxon>Peronosporomycetes</taxon>
        <taxon>Peronosporales</taxon>
        <taxon>Peronosporaceae</taxon>
        <taxon>Phytophthora</taxon>
    </lineage>
</organism>
<evidence type="ECO:0000313" key="6">
    <source>
        <dbReference type="EMBL" id="KAE9228229.1"/>
    </source>
</evidence>
<dbReference type="EMBL" id="QXGD01000694">
    <property type="protein sequence ID" value="KAE9228229.1"/>
    <property type="molecule type" value="Genomic_DNA"/>
</dbReference>
<evidence type="ECO:0000313" key="1">
    <source>
        <dbReference type="EMBL" id="KAE8936353.1"/>
    </source>
</evidence>
<reference evidence="9 10" key="1">
    <citation type="submission" date="2018-08" db="EMBL/GenBank/DDBJ databases">
        <title>Genomic investigation of the strawberry pathogen Phytophthora fragariae indicates pathogenicity is determined by transcriptional variation in three key races.</title>
        <authorList>
            <person name="Adams T.M."/>
            <person name="Armitage A.D."/>
            <person name="Sobczyk M.K."/>
            <person name="Bates H.J."/>
            <person name="Dunwell J.M."/>
            <person name="Nellist C.F."/>
            <person name="Harrison R.J."/>
        </authorList>
    </citation>
    <scope>NUCLEOTIDE SEQUENCE [LARGE SCALE GENOMIC DNA]</scope>
    <source>
        <strain evidence="7 11">A4</strain>
        <strain evidence="6 12">BC-1</strain>
        <strain evidence="5 10">NOV-27</strain>
        <strain evidence="4 13">NOV-5</strain>
        <strain evidence="3 14">NOV-71</strain>
        <strain evidence="8 16">NOV-77</strain>
        <strain evidence="1 9">NOV-9</strain>
        <strain evidence="2 15">SCRP245</strain>
    </source>
</reference>
<evidence type="ECO:0000313" key="12">
    <source>
        <dbReference type="Proteomes" id="UP000440367"/>
    </source>
</evidence>
<evidence type="ECO:0000313" key="4">
    <source>
        <dbReference type="EMBL" id="KAE9143831.1"/>
    </source>
</evidence>
<dbReference type="Proteomes" id="UP000433483">
    <property type="component" value="Unassembled WGS sequence"/>
</dbReference>